<comment type="subcellular location">
    <subcellularLocation>
        <location evidence="1">Mitochondrion intermembrane space</location>
    </subcellularLocation>
</comment>
<evidence type="ECO:0000313" key="6">
    <source>
        <dbReference type="Ensembl" id="ENSLLEP00000010998.1"/>
    </source>
</evidence>
<dbReference type="GeneTree" id="ENSGT00390000001029"/>
<dbReference type="GO" id="GO:0033108">
    <property type="term" value="P:mitochondrial respiratory chain complex assembly"/>
    <property type="evidence" value="ECO:0007669"/>
    <property type="project" value="TreeGrafter"/>
</dbReference>
<reference evidence="6" key="2">
    <citation type="submission" date="2025-09" db="UniProtKB">
        <authorList>
            <consortium name="Ensembl"/>
        </authorList>
    </citation>
    <scope>IDENTIFICATION</scope>
</reference>
<dbReference type="InterPro" id="IPR009069">
    <property type="entry name" value="Cys_alpha_HP_mot_SF"/>
</dbReference>
<dbReference type="PANTHER" id="PTHR46811">
    <property type="entry name" value="COILED-COIL-HELIX-COILED-COIL-HELIX DOMAIN-CONTAINING PROTEIN 7"/>
    <property type="match status" value="1"/>
</dbReference>
<keyword evidence="2" id="KW-0496">Mitochondrion</keyword>
<evidence type="ECO:0000256" key="4">
    <source>
        <dbReference type="ARBA" id="ARBA00038205"/>
    </source>
</evidence>
<accession>A0A8C5PBJ7</accession>
<dbReference type="PROSITE" id="PS51808">
    <property type="entry name" value="CHCH"/>
    <property type="match status" value="1"/>
</dbReference>
<evidence type="ECO:0000313" key="7">
    <source>
        <dbReference type="Proteomes" id="UP000694569"/>
    </source>
</evidence>
<dbReference type="OrthoDB" id="9971592at2759"/>
<evidence type="ECO:0000256" key="1">
    <source>
        <dbReference type="ARBA" id="ARBA00004569"/>
    </source>
</evidence>
<reference evidence="6" key="1">
    <citation type="submission" date="2025-08" db="UniProtKB">
        <authorList>
            <consortium name="Ensembl"/>
        </authorList>
    </citation>
    <scope>IDENTIFICATION</scope>
</reference>
<evidence type="ECO:0000256" key="5">
    <source>
        <dbReference type="ARBA" id="ARBA00039509"/>
    </source>
</evidence>
<dbReference type="PANTHER" id="PTHR46811:SF1">
    <property type="entry name" value="COILED-COIL-HELIX-COILED-COIL-HELIX DOMAIN-CONTAINING PROTEIN 7"/>
    <property type="match status" value="1"/>
</dbReference>
<keyword evidence="3" id="KW-1015">Disulfide bond</keyword>
<proteinExistence type="inferred from homology"/>
<dbReference type="InterPro" id="IPR051040">
    <property type="entry name" value="COX23"/>
</dbReference>
<evidence type="ECO:0000256" key="3">
    <source>
        <dbReference type="ARBA" id="ARBA00023157"/>
    </source>
</evidence>
<gene>
    <name evidence="6" type="primary">CHCHD7</name>
</gene>
<dbReference type="GO" id="GO:0005758">
    <property type="term" value="C:mitochondrial intermembrane space"/>
    <property type="evidence" value="ECO:0007669"/>
    <property type="project" value="UniProtKB-SubCell"/>
</dbReference>
<organism evidence="6 7">
    <name type="scientific">Leptobrachium leishanense</name>
    <name type="common">Leishan spiny toad</name>
    <dbReference type="NCBI Taxonomy" id="445787"/>
    <lineage>
        <taxon>Eukaryota</taxon>
        <taxon>Metazoa</taxon>
        <taxon>Chordata</taxon>
        <taxon>Craniata</taxon>
        <taxon>Vertebrata</taxon>
        <taxon>Euteleostomi</taxon>
        <taxon>Amphibia</taxon>
        <taxon>Batrachia</taxon>
        <taxon>Anura</taxon>
        <taxon>Pelobatoidea</taxon>
        <taxon>Megophryidae</taxon>
        <taxon>Leptobrachium</taxon>
    </lineage>
</organism>
<comment type="similarity">
    <text evidence="4">Belongs to the CHCHD7 family.</text>
</comment>
<dbReference type="Proteomes" id="UP000694569">
    <property type="component" value="Unplaced"/>
</dbReference>
<keyword evidence="7" id="KW-1185">Reference proteome</keyword>
<protein>
    <recommendedName>
        <fullName evidence="5">Coiled-coil-helix-coiled-coil-helix domain-containing protein 7</fullName>
    </recommendedName>
</protein>
<evidence type="ECO:0000256" key="2">
    <source>
        <dbReference type="ARBA" id="ARBA00023128"/>
    </source>
</evidence>
<dbReference type="SUPFAM" id="SSF47072">
    <property type="entry name" value="Cysteine alpha-hairpin motif"/>
    <property type="match status" value="1"/>
</dbReference>
<sequence length="118" mass="14378">MSFEYIPHKTMIGVRDRPILWPKPHSEEQVMFKEMSRNRRMRDLDLNPCIKETDASSKCMDENNYRKEMCTLYFIKYKNCRKFWNDVMMHRKRDGVTPYMPTAEERENMLNSLGRVPY</sequence>
<name>A0A8C5PBJ7_9ANUR</name>
<dbReference type="Ensembl" id="ENSLLET00000011436.1">
    <property type="protein sequence ID" value="ENSLLEP00000010998.1"/>
    <property type="gene ID" value="ENSLLEG00000007019.1"/>
</dbReference>
<dbReference type="AlphaFoldDB" id="A0A8C5PBJ7"/>